<evidence type="ECO:0000256" key="1">
    <source>
        <dbReference type="SAM" id="MobiDB-lite"/>
    </source>
</evidence>
<evidence type="ECO:0000313" key="2">
    <source>
        <dbReference type="EMBL" id="KIJ43508.1"/>
    </source>
</evidence>
<accession>A0A0C9UKC5</accession>
<dbReference type="AlphaFoldDB" id="A0A0C9UKC5"/>
<reference evidence="2 3" key="1">
    <citation type="submission" date="2014-06" db="EMBL/GenBank/DDBJ databases">
        <title>Evolutionary Origins and Diversification of the Mycorrhizal Mutualists.</title>
        <authorList>
            <consortium name="DOE Joint Genome Institute"/>
            <consortium name="Mycorrhizal Genomics Consortium"/>
            <person name="Kohler A."/>
            <person name="Kuo A."/>
            <person name="Nagy L.G."/>
            <person name="Floudas D."/>
            <person name="Copeland A."/>
            <person name="Barry K.W."/>
            <person name="Cichocki N."/>
            <person name="Veneault-Fourrey C."/>
            <person name="LaButti K."/>
            <person name="Lindquist E.A."/>
            <person name="Lipzen A."/>
            <person name="Lundell T."/>
            <person name="Morin E."/>
            <person name="Murat C."/>
            <person name="Riley R."/>
            <person name="Ohm R."/>
            <person name="Sun H."/>
            <person name="Tunlid A."/>
            <person name="Henrissat B."/>
            <person name="Grigoriev I.V."/>
            <person name="Hibbett D.S."/>
            <person name="Martin F."/>
        </authorList>
    </citation>
    <scope>NUCLEOTIDE SEQUENCE [LARGE SCALE GENOMIC DNA]</scope>
    <source>
        <strain evidence="2 3">SS14</strain>
    </source>
</reference>
<dbReference type="HOGENOM" id="CLU_514051_0_0_1"/>
<sequence>MANKRAPTNQKRARATRNKEKQVKQQLNDRNLRSHRSLAPAKDSVVTEEVINIDDVPSSESDPLSDFEKDRVDEDWVDAPSTVEELMDIAKKAKVKGGTTKRAPPMSIGVDLPKEFVVFVPPGFKKEGHARLVVPMSVTWDELVELIYKAAGCDRVPRKPEWMQWQFEKRGSKKLDLNQAIDLQAMTDSIVKGYTKSKSDSRDINILFPDDYLKSLRVTLSSKLTAGGRGRKEPLLDLAKSNLSGTEQPSRAFTNSFDHNGNNITSENMTPMEKEKLEILLKKLTSCEGCPHSAGSFCAKHPNGAHVRLTARHVKSWAKCLANELQGADLHFPPSTSPLFVGFFKAAPNSTVDLGSEAPSSQSTPAVPIPTPAIFNQAGTVVPGNGIQSTASNANIDFNAFLAVAMTQMIQIQSHLLSRDSRGPSDLLTTTVPASDQASLMGQKCSISSVEANITYPSFDQFFEELPDSAKNKRETGSILSKLTNARIYQIHELEFITDVELRNEGLALGDIKWLRMEVSKALKGPHSKL</sequence>
<proteinExistence type="predicted"/>
<name>A0A0C9UKC5_SPHS4</name>
<protein>
    <submittedName>
        <fullName evidence="2">Uncharacterized protein</fullName>
    </submittedName>
</protein>
<dbReference type="Proteomes" id="UP000054279">
    <property type="component" value="Unassembled WGS sequence"/>
</dbReference>
<organism evidence="2 3">
    <name type="scientific">Sphaerobolus stellatus (strain SS14)</name>
    <dbReference type="NCBI Taxonomy" id="990650"/>
    <lineage>
        <taxon>Eukaryota</taxon>
        <taxon>Fungi</taxon>
        <taxon>Dikarya</taxon>
        <taxon>Basidiomycota</taxon>
        <taxon>Agaricomycotina</taxon>
        <taxon>Agaricomycetes</taxon>
        <taxon>Phallomycetidae</taxon>
        <taxon>Geastrales</taxon>
        <taxon>Sphaerobolaceae</taxon>
        <taxon>Sphaerobolus</taxon>
    </lineage>
</organism>
<dbReference type="EMBL" id="KN837122">
    <property type="protein sequence ID" value="KIJ43508.1"/>
    <property type="molecule type" value="Genomic_DNA"/>
</dbReference>
<dbReference type="OrthoDB" id="2994402at2759"/>
<feature type="compositionally biased region" description="Polar residues" evidence="1">
    <location>
        <begin position="1"/>
        <end position="10"/>
    </location>
</feature>
<feature type="region of interest" description="Disordered" evidence="1">
    <location>
        <begin position="245"/>
        <end position="267"/>
    </location>
</feature>
<feature type="region of interest" description="Disordered" evidence="1">
    <location>
        <begin position="1"/>
        <end position="44"/>
    </location>
</feature>
<evidence type="ECO:0000313" key="3">
    <source>
        <dbReference type="Proteomes" id="UP000054279"/>
    </source>
</evidence>
<keyword evidence="3" id="KW-1185">Reference proteome</keyword>
<gene>
    <name evidence="2" type="ORF">M422DRAFT_47804</name>
</gene>